<name>A0A6U3RUG5_9STRA</name>
<feature type="compositionally biased region" description="Basic and acidic residues" evidence="1">
    <location>
        <begin position="133"/>
        <end position="147"/>
    </location>
</feature>
<organism evidence="2">
    <name type="scientific">Ditylum brightwellii</name>
    <dbReference type="NCBI Taxonomy" id="49249"/>
    <lineage>
        <taxon>Eukaryota</taxon>
        <taxon>Sar</taxon>
        <taxon>Stramenopiles</taxon>
        <taxon>Ochrophyta</taxon>
        <taxon>Bacillariophyta</taxon>
        <taxon>Mediophyceae</taxon>
        <taxon>Lithodesmiophycidae</taxon>
        <taxon>Lithodesmiales</taxon>
        <taxon>Lithodesmiaceae</taxon>
        <taxon>Ditylum</taxon>
    </lineage>
</organism>
<evidence type="ECO:0000313" key="2">
    <source>
        <dbReference type="EMBL" id="CAD9332954.1"/>
    </source>
</evidence>
<feature type="compositionally biased region" description="Low complexity" evidence="1">
    <location>
        <begin position="9"/>
        <end position="18"/>
    </location>
</feature>
<evidence type="ECO:0000256" key="1">
    <source>
        <dbReference type="SAM" id="MobiDB-lite"/>
    </source>
</evidence>
<proteinExistence type="predicted"/>
<feature type="region of interest" description="Disordered" evidence="1">
    <location>
        <begin position="127"/>
        <end position="173"/>
    </location>
</feature>
<feature type="compositionally biased region" description="Basic and acidic residues" evidence="1">
    <location>
        <begin position="163"/>
        <end position="173"/>
    </location>
</feature>
<sequence length="236" mass="25820">MAKPTTIQKKSSSSSSKSILTPLQKTKSALKEIDRALHPHLRLLKRLRCKHNKGGDIYADYDDPRRMQQLAEAQTAVSLAIGTLNYIGNRLKGSDEGKKKGDPLRTELDRMRAMLVTLRKLQSSADAANAGENIKKTENEKSAEKSDVVNSTERSSENSESSPKGKREAGKLKLDIGAAKRMVNAALASDIVSNNGDKNSGNSSLSRIVSNPEKSKRRKTDSDGSTRKKRKSVRGC</sequence>
<feature type="compositionally biased region" description="Basic residues" evidence="1">
    <location>
        <begin position="227"/>
        <end position="236"/>
    </location>
</feature>
<feature type="region of interest" description="Disordered" evidence="1">
    <location>
        <begin position="190"/>
        <end position="236"/>
    </location>
</feature>
<protein>
    <submittedName>
        <fullName evidence="2">Uncharacterized protein</fullName>
    </submittedName>
</protein>
<feature type="compositionally biased region" description="Low complexity" evidence="1">
    <location>
        <begin position="150"/>
        <end position="162"/>
    </location>
</feature>
<feature type="region of interest" description="Disordered" evidence="1">
    <location>
        <begin position="1"/>
        <end position="23"/>
    </location>
</feature>
<accession>A0A6U3RUG5</accession>
<dbReference type="EMBL" id="HBGN01019737">
    <property type="protein sequence ID" value="CAD9332954.1"/>
    <property type="molecule type" value="Transcribed_RNA"/>
</dbReference>
<dbReference type="AlphaFoldDB" id="A0A6U3RUG5"/>
<feature type="compositionally biased region" description="Low complexity" evidence="1">
    <location>
        <begin position="193"/>
        <end position="206"/>
    </location>
</feature>
<gene>
    <name evidence="2" type="ORF">DBRI1063_LOCUS12571</name>
</gene>
<reference evidence="2" key="1">
    <citation type="submission" date="2021-01" db="EMBL/GenBank/DDBJ databases">
        <authorList>
            <person name="Corre E."/>
            <person name="Pelletier E."/>
            <person name="Niang G."/>
            <person name="Scheremetjew M."/>
            <person name="Finn R."/>
            <person name="Kale V."/>
            <person name="Holt S."/>
            <person name="Cochrane G."/>
            <person name="Meng A."/>
            <person name="Brown T."/>
            <person name="Cohen L."/>
        </authorList>
    </citation>
    <scope>NUCLEOTIDE SEQUENCE</scope>
    <source>
        <strain evidence="2">Pop2</strain>
    </source>
</reference>